<dbReference type="Gene3D" id="3.30.70.1660">
    <property type="match status" value="1"/>
</dbReference>
<dbReference type="OrthoDB" id="2019491at2759"/>
<dbReference type="Proteomes" id="UP000241890">
    <property type="component" value="Unassembled WGS sequence"/>
</dbReference>
<comment type="caution">
    <text evidence="4">The sequence shown here is derived from an EMBL/GenBank/DDBJ whole genome shotgun (WGS) entry which is preliminary data.</text>
</comment>
<dbReference type="InParanoid" id="A0A2R5GPF3"/>
<dbReference type="SMART" id="SM00937">
    <property type="entry name" value="PCRF"/>
    <property type="match status" value="1"/>
</dbReference>
<dbReference type="InterPro" id="IPR005139">
    <property type="entry name" value="PCRF"/>
</dbReference>
<dbReference type="HAMAP" id="MF_00094">
    <property type="entry name" value="Rel_fac_2"/>
    <property type="match status" value="1"/>
</dbReference>
<dbReference type="Pfam" id="PF03462">
    <property type="entry name" value="PCRF"/>
    <property type="match status" value="1"/>
</dbReference>
<evidence type="ECO:0000256" key="1">
    <source>
        <dbReference type="ARBA" id="ARBA00010835"/>
    </source>
</evidence>
<dbReference type="NCBIfam" id="TIGR00020">
    <property type="entry name" value="prfB"/>
    <property type="match status" value="1"/>
</dbReference>
<comment type="similarity">
    <text evidence="1">Belongs to the prokaryotic/mitochondrial release factor family.</text>
</comment>
<dbReference type="InterPro" id="IPR000352">
    <property type="entry name" value="Pep_chain_release_fac_I"/>
</dbReference>
<dbReference type="GO" id="GO:0005737">
    <property type="term" value="C:cytoplasm"/>
    <property type="evidence" value="ECO:0007669"/>
    <property type="project" value="InterPro"/>
</dbReference>
<dbReference type="Gene3D" id="3.30.160.20">
    <property type="match status" value="1"/>
</dbReference>
<dbReference type="Gene3D" id="1.20.58.410">
    <property type="entry name" value="Release factor"/>
    <property type="match status" value="1"/>
</dbReference>
<dbReference type="Pfam" id="PF00472">
    <property type="entry name" value="RF-1"/>
    <property type="match status" value="1"/>
</dbReference>
<dbReference type="SUPFAM" id="SSF75620">
    <property type="entry name" value="Release factor"/>
    <property type="match status" value="1"/>
</dbReference>
<name>A0A2R5GPF3_9STRA</name>
<reference evidence="4 5" key="1">
    <citation type="submission" date="2017-12" db="EMBL/GenBank/DDBJ databases">
        <title>Sequencing, de novo assembly and annotation of complete genome of a new Thraustochytrid species, strain FCC1311.</title>
        <authorList>
            <person name="Sedici K."/>
            <person name="Godart F."/>
            <person name="Aiese Cigliano R."/>
            <person name="Sanseverino W."/>
            <person name="Barakat M."/>
            <person name="Ortet P."/>
            <person name="Marechal E."/>
            <person name="Cagnac O."/>
            <person name="Amato A."/>
        </authorList>
    </citation>
    <scope>NUCLEOTIDE SEQUENCE [LARGE SCALE GENOMIC DNA]</scope>
</reference>
<dbReference type="InterPro" id="IPR045853">
    <property type="entry name" value="Pep_chain_release_fac_I_sf"/>
</dbReference>
<dbReference type="AlphaFoldDB" id="A0A2R5GPF3"/>
<dbReference type="GO" id="GO:0016149">
    <property type="term" value="F:translation release factor activity, codon specific"/>
    <property type="evidence" value="ECO:0007669"/>
    <property type="project" value="InterPro"/>
</dbReference>
<dbReference type="FunCoup" id="A0A2R5GPF3">
    <property type="interactions" value="7"/>
</dbReference>
<evidence type="ECO:0000313" key="4">
    <source>
        <dbReference type="EMBL" id="GBG29754.1"/>
    </source>
</evidence>
<dbReference type="EMBL" id="BEYU01000065">
    <property type="protein sequence ID" value="GBG29754.1"/>
    <property type="molecule type" value="Genomic_DNA"/>
</dbReference>
<keyword evidence="5" id="KW-1185">Reference proteome</keyword>
<dbReference type="PROSITE" id="PS00745">
    <property type="entry name" value="RF_PROK_I"/>
    <property type="match status" value="1"/>
</dbReference>
<evidence type="ECO:0000313" key="5">
    <source>
        <dbReference type="Proteomes" id="UP000241890"/>
    </source>
</evidence>
<sequence>MSGSADSGGGEQSKSTSLHTVQEVFRSVSGMVEAVRVKLETRGVREKVDELAKELAREDLWDNPDRAGKISREHAALADMIESLDAFTTAMDNAVEMATMADEEGETQVIADCLSELDQIETQVKRFHLNMLLDHPADRLGCIIELAAGAGGTESCDWTEMLLDMYKRWGEQSGYQSTITDTSPGTEAGLRSAVLQISGLNAYGWAKAETGVHRMVRISEYDSNGRRQTCFAQVNVMPLMDDDDDNFIEIDPADLKIDTYRASGAGGQHVNTTESAVRVTHLPTGVIAQCQAERSQHRNKAMAMSVLRSRLLERKLQAERDARREQRNSLGDNSWGNQIRSYVLHPYKLVKDHRTNHETPQALAVLKGEPEYLTPFMESYLAQTAADEDAVQGGESTSSA</sequence>
<evidence type="ECO:0000256" key="2">
    <source>
        <dbReference type="ARBA" id="ARBA00022917"/>
    </source>
</evidence>
<dbReference type="PANTHER" id="PTHR43116:SF3">
    <property type="entry name" value="CLASS I PEPTIDE CHAIN RELEASE FACTOR"/>
    <property type="match status" value="1"/>
</dbReference>
<dbReference type="PANTHER" id="PTHR43116">
    <property type="entry name" value="PEPTIDE CHAIN RELEASE FACTOR 2"/>
    <property type="match status" value="1"/>
</dbReference>
<keyword evidence="2" id="KW-0648">Protein biosynthesis</keyword>
<feature type="domain" description="Prokaryotic-type class I peptide chain release factors" evidence="3">
    <location>
        <begin position="261"/>
        <end position="277"/>
    </location>
</feature>
<proteinExistence type="inferred from homology"/>
<dbReference type="FunFam" id="3.30.160.20:FF:000004">
    <property type="entry name" value="Peptide chain release factor 1"/>
    <property type="match status" value="1"/>
</dbReference>
<evidence type="ECO:0000259" key="3">
    <source>
        <dbReference type="PROSITE" id="PS00745"/>
    </source>
</evidence>
<accession>A0A2R5GPF3</accession>
<organism evidence="4 5">
    <name type="scientific">Hondaea fermentalgiana</name>
    <dbReference type="NCBI Taxonomy" id="2315210"/>
    <lineage>
        <taxon>Eukaryota</taxon>
        <taxon>Sar</taxon>
        <taxon>Stramenopiles</taxon>
        <taxon>Bigyra</taxon>
        <taxon>Labyrinthulomycetes</taxon>
        <taxon>Thraustochytrida</taxon>
        <taxon>Thraustochytriidae</taxon>
        <taxon>Hondaea</taxon>
    </lineage>
</organism>
<protein>
    <submittedName>
        <fullName evidence="4">Peptide chain release factor 1</fullName>
    </submittedName>
</protein>
<dbReference type="InterPro" id="IPR004374">
    <property type="entry name" value="PrfB"/>
</dbReference>
<gene>
    <name evidence="4" type="ORF">FCC1311_059752</name>
</gene>